<dbReference type="InterPro" id="IPR012341">
    <property type="entry name" value="6hp_glycosidase-like_sf"/>
</dbReference>
<evidence type="ECO:0008006" key="5">
    <source>
        <dbReference type="Google" id="ProtNLM"/>
    </source>
</evidence>
<accession>A0A1W6N1H3</accession>
<dbReference type="Gene3D" id="1.50.10.10">
    <property type="match status" value="1"/>
</dbReference>
<name>A0A1W6N1H3_9HYPH</name>
<evidence type="ECO:0000313" key="4">
    <source>
        <dbReference type="Proteomes" id="UP000193978"/>
    </source>
</evidence>
<dbReference type="KEGG" id="mbry:B1812_11930"/>
<gene>
    <name evidence="3" type="ORF">B1812_11930</name>
</gene>
<dbReference type="EMBL" id="CP019948">
    <property type="protein sequence ID" value="ARN83601.1"/>
    <property type="molecule type" value="Genomic_DNA"/>
</dbReference>
<dbReference type="GO" id="GO:0005975">
    <property type="term" value="P:carbohydrate metabolic process"/>
    <property type="evidence" value="ECO:0007669"/>
    <property type="project" value="InterPro"/>
</dbReference>
<dbReference type="InterPro" id="IPR008928">
    <property type="entry name" value="6-hairpin_glycosidase_sf"/>
</dbReference>
<sequence>MDRIDHIQGYQKRICEEILPFWAEAGFDRDGGVFRERLDFSGQDCPTVPRRAMVQARQIYVYSAADKDGVFRNGADLADRAMHSFLRLYLDDNDPRAGFAFSIDATGNRVSQVRDSYTHAFALFSLASLYQLTGEKRLLSAAELTLQFVDRHLVCKDHGGLLDRQPSPETVKRQNPLMHFLEACLALHEAAPDGPYLERAESVVRLFESRLLQWGIGALPEIFAADWSFDPAVAAYFEPGHHFEWIWLLDRFRRLGGRAGAPAEERLWELALACGLDARGRCYDSVGLDRRPLERSTRLWPHTEGAKAGVARFAAGEAQGLSFCEQMLQSLNELFLAGPFAGGWIDRFDANLEPSVDHVPASSLYHLYGAFREVHRFRARQAPQAVL</sequence>
<keyword evidence="2" id="KW-0413">Isomerase</keyword>
<dbReference type="AlphaFoldDB" id="A0A1W6N1H3"/>
<evidence type="ECO:0000256" key="2">
    <source>
        <dbReference type="ARBA" id="ARBA00023235"/>
    </source>
</evidence>
<dbReference type="STRING" id="655015.B1812_11930"/>
<dbReference type="Pfam" id="PF07221">
    <property type="entry name" value="GlcNAc_2-epim"/>
    <property type="match status" value="1"/>
</dbReference>
<comment type="similarity">
    <text evidence="1">Belongs to the N-acylglucosamine 2-epimerase family.</text>
</comment>
<reference evidence="3 4" key="1">
    <citation type="submission" date="2017-02" db="EMBL/GenBank/DDBJ databases">
        <authorList>
            <person name="Peterson S.W."/>
        </authorList>
    </citation>
    <scope>NUCLEOTIDE SEQUENCE [LARGE SCALE GENOMIC DNA]</scope>
    <source>
        <strain evidence="3 4">S285</strain>
    </source>
</reference>
<dbReference type="InterPro" id="IPR010819">
    <property type="entry name" value="AGE/CE"/>
</dbReference>
<dbReference type="Proteomes" id="UP000193978">
    <property type="component" value="Chromosome"/>
</dbReference>
<proteinExistence type="inferred from homology"/>
<dbReference type="GO" id="GO:0016853">
    <property type="term" value="F:isomerase activity"/>
    <property type="evidence" value="ECO:0007669"/>
    <property type="project" value="UniProtKB-KW"/>
</dbReference>
<evidence type="ECO:0000256" key="1">
    <source>
        <dbReference type="ARBA" id="ARBA00008558"/>
    </source>
</evidence>
<dbReference type="PANTHER" id="PTHR15108">
    <property type="entry name" value="N-ACYLGLUCOSAMINE-2-EPIMERASE"/>
    <property type="match status" value="1"/>
</dbReference>
<dbReference type="SUPFAM" id="SSF48208">
    <property type="entry name" value="Six-hairpin glycosidases"/>
    <property type="match status" value="1"/>
</dbReference>
<organism evidence="3 4">
    <name type="scientific">Methylocystis bryophila</name>
    <dbReference type="NCBI Taxonomy" id="655015"/>
    <lineage>
        <taxon>Bacteria</taxon>
        <taxon>Pseudomonadati</taxon>
        <taxon>Pseudomonadota</taxon>
        <taxon>Alphaproteobacteria</taxon>
        <taxon>Hyphomicrobiales</taxon>
        <taxon>Methylocystaceae</taxon>
        <taxon>Methylocystis</taxon>
    </lineage>
</organism>
<evidence type="ECO:0000313" key="3">
    <source>
        <dbReference type="EMBL" id="ARN83601.1"/>
    </source>
</evidence>
<protein>
    <recommendedName>
        <fullName evidence="5">Mannose-6-phosphate isomerase</fullName>
    </recommendedName>
</protein>
<keyword evidence="4" id="KW-1185">Reference proteome</keyword>